<dbReference type="AlphaFoldDB" id="A0A497E655"/>
<dbReference type="Gene3D" id="1.25.40.10">
    <property type="entry name" value="Tetratricopeptide repeat domain"/>
    <property type="match status" value="1"/>
</dbReference>
<keyword evidence="1" id="KW-0812">Transmembrane</keyword>
<organism evidence="2 3">
    <name type="scientific">Aerophobetes bacterium</name>
    <dbReference type="NCBI Taxonomy" id="2030807"/>
    <lineage>
        <taxon>Bacteria</taxon>
        <taxon>Candidatus Aerophobota</taxon>
    </lineage>
</organism>
<name>A0A497E655_UNCAE</name>
<keyword evidence="1" id="KW-1133">Transmembrane helix</keyword>
<accession>A0A497E655</accession>
<evidence type="ECO:0000313" key="3">
    <source>
        <dbReference type="Proteomes" id="UP000279422"/>
    </source>
</evidence>
<dbReference type="Proteomes" id="UP000279422">
    <property type="component" value="Unassembled WGS sequence"/>
</dbReference>
<comment type="caution">
    <text evidence="2">The sequence shown here is derived from an EMBL/GenBank/DDBJ whole genome shotgun (WGS) entry which is preliminary data.</text>
</comment>
<dbReference type="InterPro" id="IPR011990">
    <property type="entry name" value="TPR-like_helical_dom_sf"/>
</dbReference>
<dbReference type="SUPFAM" id="SSF48452">
    <property type="entry name" value="TPR-like"/>
    <property type="match status" value="1"/>
</dbReference>
<evidence type="ECO:0000256" key="1">
    <source>
        <dbReference type="SAM" id="Phobius"/>
    </source>
</evidence>
<proteinExistence type="predicted"/>
<keyword evidence="1" id="KW-0472">Membrane</keyword>
<evidence type="ECO:0000313" key="2">
    <source>
        <dbReference type="EMBL" id="RLE10793.1"/>
    </source>
</evidence>
<sequence>MLISIERRKKLTGVILFCIIVFLFLIKINMDSEVASSHDFLLGEVIYQLADTHPKEALLGGVMAGLGFKEIVSDLFFLQSIQYFGSWTESREKRYKMACPLLKAMGKLSPHFVPGYSFGALIMEETGHVDEAIAFLDEGIENNPYAFELWIYRDFMIRLFKTCEYSKAIQGLKKAIQLEGHPPILERILAYAYEKNGQIKEAILQWRKVYLEGENSRVRKIARRNIERLLKLLREKHDETDKEN</sequence>
<reference evidence="2 3" key="1">
    <citation type="submission" date="2018-06" db="EMBL/GenBank/DDBJ databases">
        <title>Extensive metabolic versatility and redundancy in microbially diverse, dynamic hydrothermal sediments.</title>
        <authorList>
            <person name="Dombrowski N."/>
            <person name="Teske A."/>
            <person name="Baker B.J."/>
        </authorList>
    </citation>
    <scope>NUCLEOTIDE SEQUENCE [LARGE SCALE GENOMIC DNA]</scope>
    <source>
        <strain evidence="2">B47_G16</strain>
    </source>
</reference>
<feature type="transmembrane region" description="Helical" evidence="1">
    <location>
        <begin position="12"/>
        <end position="30"/>
    </location>
</feature>
<gene>
    <name evidence="2" type="ORF">DRJ00_00450</name>
</gene>
<dbReference type="EMBL" id="QMPZ01000002">
    <property type="protein sequence ID" value="RLE10793.1"/>
    <property type="molecule type" value="Genomic_DNA"/>
</dbReference>
<protein>
    <submittedName>
        <fullName evidence="2">Uncharacterized protein</fullName>
    </submittedName>
</protein>